<dbReference type="PANTHER" id="PTHR32100">
    <property type="entry name" value="OMEGA-6 FATTY ACID DESATURASE, CHLOROPLASTIC"/>
    <property type="match status" value="1"/>
</dbReference>
<dbReference type="OMA" id="CGHRSFA"/>
<proteinExistence type="predicted"/>
<name>A0A2W1KL18_ACIFR</name>
<evidence type="ECO:0000313" key="3">
    <source>
        <dbReference type="EMBL" id="PZD80007.1"/>
    </source>
</evidence>
<keyword evidence="1" id="KW-1133">Transmembrane helix</keyword>
<dbReference type="AlphaFoldDB" id="A0A2W1KL18"/>
<evidence type="ECO:0000313" key="4">
    <source>
        <dbReference type="Proteomes" id="UP000248886"/>
    </source>
</evidence>
<dbReference type="Proteomes" id="UP000248886">
    <property type="component" value="Unassembled WGS sequence"/>
</dbReference>
<keyword evidence="1" id="KW-0812">Transmembrane</keyword>
<organism evidence="3 4">
    <name type="scientific">Acidithiobacillus ferrooxidans</name>
    <name type="common">Thiobacillus ferrooxidans</name>
    <dbReference type="NCBI Taxonomy" id="920"/>
    <lineage>
        <taxon>Bacteria</taxon>
        <taxon>Pseudomonadati</taxon>
        <taxon>Pseudomonadota</taxon>
        <taxon>Acidithiobacillia</taxon>
        <taxon>Acidithiobacillales</taxon>
        <taxon>Acidithiobacillaceae</taxon>
        <taxon>Acidithiobacillus</taxon>
    </lineage>
</organism>
<comment type="caution">
    <text evidence="3">The sequence shown here is derived from an EMBL/GenBank/DDBJ whole genome shotgun (WGS) entry which is preliminary data.</text>
</comment>
<evidence type="ECO:0000259" key="2">
    <source>
        <dbReference type="Pfam" id="PF00487"/>
    </source>
</evidence>
<evidence type="ECO:0000256" key="1">
    <source>
        <dbReference type="SAM" id="Phobius"/>
    </source>
</evidence>
<dbReference type="InterPro" id="IPR005804">
    <property type="entry name" value="FA_desaturase_dom"/>
</dbReference>
<dbReference type="GO" id="GO:0016491">
    <property type="term" value="F:oxidoreductase activity"/>
    <property type="evidence" value="ECO:0007669"/>
    <property type="project" value="InterPro"/>
</dbReference>
<sequence length="374" mass="43752">MPLTSSNADFEALRPVKLQTIRDVIRPERYQRSTGIALAWYMFDAIFYLSAITGALLAGPWWLKLLFGLLAGSAVASMFVWAHDAAHGALFQSKRTAEILGTIFMLPSLNMYRLWAFGHNRVHHGFTSLSTIDWVWRPWTPQEYRSKTVWQKMIYRLERSPYTCALHYLLRIWWPGMVRFKVDAKNKDRWPFFYSKMVTLVFFISFSALAYWISGPMGIIAAVILPFLVFNYYIALFVFLHHTHPNVPFFSEKEEWSQSIGQLYCSIIVRCSKVSEYLIHNILIHTPHHVDPRIPFYRLKGAYEDLRAEYGQYIHETRFGFFEIRRIFKECKLYDYEGKSWLSFRSGRSWIEEKAADIAASATSSVYQPGKTAH</sequence>
<dbReference type="GO" id="GO:0006629">
    <property type="term" value="P:lipid metabolic process"/>
    <property type="evidence" value="ECO:0007669"/>
    <property type="project" value="InterPro"/>
</dbReference>
<reference evidence="3 4" key="1">
    <citation type="submission" date="2018-06" db="EMBL/GenBank/DDBJ databases">
        <title>Draft sequence of Acidithiobacillus ferrooxidans CCM 4253.</title>
        <authorList>
            <person name="Moya-Beltran A."/>
            <person name="Castro M."/>
            <person name="Covarrubias P.C."/>
            <person name="Issotta F."/>
            <person name="Janiczek O."/>
            <person name="Mandl M."/>
            <person name="Kucera J."/>
            <person name="Quatrini R."/>
        </authorList>
    </citation>
    <scope>NUCLEOTIDE SEQUENCE [LARGE SCALE GENOMIC DNA]</scope>
    <source>
        <strain evidence="3 4">CCM 4253</strain>
    </source>
</reference>
<feature type="transmembrane region" description="Helical" evidence="1">
    <location>
        <begin position="38"/>
        <end position="59"/>
    </location>
</feature>
<dbReference type="RefSeq" id="WP_012536870.1">
    <property type="nucleotide sequence ID" value="NZ_AP025160.1"/>
</dbReference>
<feature type="transmembrane region" description="Helical" evidence="1">
    <location>
        <begin position="65"/>
        <end position="86"/>
    </location>
</feature>
<feature type="domain" description="Fatty acid desaturase" evidence="2">
    <location>
        <begin position="60"/>
        <end position="315"/>
    </location>
</feature>
<dbReference type="Pfam" id="PF00487">
    <property type="entry name" value="FA_desaturase"/>
    <property type="match status" value="1"/>
</dbReference>
<feature type="transmembrane region" description="Helical" evidence="1">
    <location>
        <begin position="193"/>
        <end position="213"/>
    </location>
</feature>
<dbReference type="InterPro" id="IPR012171">
    <property type="entry name" value="Fatty_acid_desaturase"/>
</dbReference>
<gene>
    <name evidence="3" type="ORF">DN052_15930</name>
</gene>
<dbReference type="OrthoDB" id="9792534at2"/>
<protein>
    <submittedName>
        <fullName evidence="3">Fatty acid desaturase</fullName>
    </submittedName>
</protein>
<feature type="transmembrane region" description="Helical" evidence="1">
    <location>
        <begin position="219"/>
        <end position="240"/>
    </location>
</feature>
<accession>A0A2W1KL18</accession>
<dbReference type="EMBL" id="QKQP01000012">
    <property type="protein sequence ID" value="PZD80007.1"/>
    <property type="molecule type" value="Genomic_DNA"/>
</dbReference>
<keyword evidence="1" id="KW-0472">Membrane</keyword>